<dbReference type="KEGG" id="sfc:Spiaf_2143"/>
<gene>
    <name evidence="8" type="ordered locus">Spiaf_2143</name>
</gene>
<dbReference type="PROSITE" id="PS51918">
    <property type="entry name" value="RADICAL_SAM"/>
    <property type="match status" value="1"/>
</dbReference>
<dbReference type="STRING" id="889378.Spiaf_2143"/>
<evidence type="ECO:0000259" key="7">
    <source>
        <dbReference type="PROSITE" id="PS51918"/>
    </source>
</evidence>
<feature type="domain" description="B12-binding" evidence="6">
    <location>
        <begin position="1"/>
        <end position="138"/>
    </location>
</feature>
<dbReference type="InterPro" id="IPR006158">
    <property type="entry name" value="Cobalamin-bd"/>
</dbReference>
<evidence type="ECO:0000313" key="9">
    <source>
        <dbReference type="Proteomes" id="UP000007383"/>
    </source>
</evidence>
<dbReference type="PANTHER" id="PTHR43409">
    <property type="entry name" value="ANAEROBIC MAGNESIUM-PROTOPORPHYRIN IX MONOMETHYL ESTER CYCLASE-RELATED"/>
    <property type="match status" value="1"/>
</dbReference>
<dbReference type="GO" id="GO:0003824">
    <property type="term" value="F:catalytic activity"/>
    <property type="evidence" value="ECO:0007669"/>
    <property type="project" value="InterPro"/>
</dbReference>
<dbReference type="SFLD" id="SFLDG01123">
    <property type="entry name" value="methyltransferase_(Class_B)"/>
    <property type="match status" value="1"/>
</dbReference>
<accession>H9UKZ4</accession>
<evidence type="ECO:0000256" key="1">
    <source>
        <dbReference type="ARBA" id="ARBA00001966"/>
    </source>
</evidence>
<evidence type="ECO:0000313" key="8">
    <source>
        <dbReference type="EMBL" id="AFG38187.1"/>
    </source>
</evidence>
<dbReference type="GO" id="GO:0051539">
    <property type="term" value="F:4 iron, 4 sulfur cluster binding"/>
    <property type="evidence" value="ECO:0007669"/>
    <property type="project" value="UniProtKB-KW"/>
</dbReference>
<dbReference type="Pfam" id="PF04055">
    <property type="entry name" value="Radical_SAM"/>
    <property type="match status" value="1"/>
</dbReference>
<dbReference type="InterPro" id="IPR007197">
    <property type="entry name" value="rSAM"/>
</dbReference>
<evidence type="ECO:0000259" key="6">
    <source>
        <dbReference type="PROSITE" id="PS51332"/>
    </source>
</evidence>
<dbReference type="InterPro" id="IPR006638">
    <property type="entry name" value="Elp3/MiaA/NifB-like_rSAM"/>
</dbReference>
<comment type="cofactor">
    <cofactor evidence="1">
        <name>[4Fe-4S] cluster</name>
        <dbReference type="ChEBI" id="CHEBI:49883"/>
    </cofactor>
</comment>
<keyword evidence="3" id="KW-0479">Metal-binding</keyword>
<dbReference type="Pfam" id="PF02310">
    <property type="entry name" value="B12-binding"/>
    <property type="match status" value="1"/>
</dbReference>
<dbReference type="CDD" id="cd01335">
    <property type="entry name" value="Radical_SAM"/>
    <property type="match status" value="1"/>
</dbReference>
<dbReference type="EMBL" id="CP003282">
    <property type="protein sequence ID" value="AFG38187.1"/>
    <property type="molecule type" value="Genomic_DNA"/>
</dbReference>
<protein>
    <submittedName>
        <fullName evidence="8">Fe-S oxidoreductase</fullName>
    </submittedName>
</protein>
<dbReference type="SFLD" id="SFLDS00029">
    <property type="entry name" value="Radical_SAM"/>
    <property type="match status" value="1"/>
</dbReference>
<dbReference type="GO" id="GO:0005829">
    <property type="term" value="C:cytosol"/>
    <property type="evidence" value="ECO:0007669"/>
    <property type="project" value="TreeGrafter"/>
</dbReference>
<proteinExistence type="predicted"/>
<dbReference type="SFLD" id="SFLDG01082">
    <property type="entry name" value="B12-binding_domain_containing"/>
    <property type="match status" value="1"/>
</dbReference>
<feature type="domain" description="Radical SAM core" evidence="7">
    <location>
        <begin position="163"/>
        <end position="406"/>
    </location>
</feature>
<evidence type="ECO:0000256" key="3">
    <source>
        <dbReference type="ARBA" id="ARBA00022723"/>
    </source>
</evidence>
<name>H9UKZ4_SPIAZ</name>
<dbReference type="SMART" id="SM00729">
    <property type="entry name" value="Elp3"/>
    <property type="match status" value="1"/>
</dbReference>
<dbReference type="PATRIC" id="fig|889378.3.peg.2126"/>
<dbReference type="InterPro" id="IPR058240">
    <property type="entry name" value="rSAM_sf"/>
</dbReference>
<dbReference type="GO" id="GO:0046872">
    <property type="term" value="F:metal ion binding"/>
    <property type="evidence" value="ECO:0007669"/>
    <property type="project" value="UniProtKB-KW"/>
</dbReference>
<reference evidence="9" key="1">
    <citation type="journal article" date="2013" name="Stand. Genomic Sci.">
        <title>Complete genome sequence of the halophilic bacterium Spirochaeta africana type strain (Z-7692(T)) from the alkaline Lake Magadi in the East African Rift.</title>
        <authorList>
            <person name="Liolos K."/>
            <person name="Abt B."/>
            <person name="Scheuner C."/>
            <person name="Teshima H."/>
            <person name="Held B."/>
            <person name="Lapidus A."/>
            <person name="Nolan M."/>
            <person name="Lucas S."/>
            <person name="Deshpande S."/>
            <person name="Cheng J.F."/>
            <person name="Tapia R."/>
            <person name="Goodwin L.A."/>
            <person name="Pitluck S."/>
            <person name="Pagani I."/>
            <person name="Ivanova N."/>
            <person name="Mavromatis K."/>
            <person name="Mikhailova N."/>
            <person name="Huntemann M."/>
            <person name="Pati A."/>
            <person name="Chen A."/>
            <person name="Palaniappan K."/>
            <person name="Land M."/>
            <person name="Rohde M."/>
            <person name="Tindall B.J."/>
            <person name="Detter J.C."/>
            <person name="Goker M."/>
            <person name="Bristow J."/>
            <person name="Eisen J.A."/>
            <person name="Markowitz V."/>
            <person name="Hugenholtz P."/>
            <person name="Woyke T."/>
            <person name="Klenk H.P."/>
            <person name="Kyrpides N.C."/>
        </authorList>
    </citation>
    <scope>NUCLEOTIDE SEQUENCE</scope>
    <source>
        <strain evidence="9">ATCC 700263 / DSM 8902 / Z-7692</strain>
    </source>
</reference>
<dbReference type="InterPro" id="IPR023404">
    <property type="entry name" value="rSAM_horseshoe"/>
</dbReference>
<evidence type="ECO:0000256" key="2">
    <source>
        <dbReference type="ARBA" id="ARBA00022691"/>
    </source>
</evidence>
<keyword evidence="9" id="KW-1185">Reference proteome</keyword>
<dbReference type="Gene3D" id="3.80.30.20">
    <property type="entry name" value="tm_1862 like domain"/>
    <property type="match status" value="1"/>
</dbReference>
<dbReference type="Gene3D" id="3.40.50.280">
    <property type="entry name" value="Cobalamin-binding domain"/>
    <property type="match status" value="1"/>
</dbReference>
<dbReference type="HOGENOM" id="CLU_030409_0_0_12"/>
<keyword evidence="2" id="KW-0949">S-adenosyl-L-methionine</keyword>
<keyword evidence="5" id="KW-0411">Iron-sulfur</keyword>
<dbReference type="Proteomes" id="UP000007383">
    <property type="component" value="Chromosome"/>
</dbReference>
<dbReference type="PANTHER" id="PTHR43409:SF16">
    <property type="entry name" value="SLR0320 PROTEIN"/>
    <property type="match status" value="1"/>
</dbReference>
<sequence length="587" mass="65508">MHINFVSIHIAPSPRAIPLGVGMIAQSLRSQFPEEISTSLIDCYIPQDPAVQLAKVLAGNPFAVCISIFLWNSESAIRLIQDIKGSHPEVLIIAGGALPTALPDNFSSIREIDHILPGEAENSVIELFEGLLAGKPQPRIIPQGQPPRLEDVPSPYLGGLIKPAEYGGALWELSRGCPYKCSFCFESRGTTGIRRFPEDRLQKELKLFQAAGVSEIMVLDPTFNFDARIAKRNLQMMSTLAPDIHYTFEIRAEHITIELAQLFAGLNCTLQIGLQSIHPEVLNNLNRTCNTETFQKRIHLLHEQQVPYGFDLIFGLPGDSLRGFLESVDFTFSLAPNHVDIFPLAVLPGTALFDSAESLGLQFLPEGDYQVIKTPGFTPEDLSAAADIADFVDRFYNQGKAVSWFDLILEYLDLSPTGFFQIGASLADLASQPSSPLDFQYQVIHRILEHLNCTSRYPLIQDFITYFWHVNGVFAEALDASPTCGDLQFNPTLRTAAFMYNPFEIIQWIESGIHDFGIIQQYMHASRHMFAFACADSELTFLECTEKEFDFLHKLTAQCQPDFNEALDMPPRSRERFVTAGIAARSI</sequence>
<dbReference type="PROSITE" id="PS51332">
    <property type="entry name" value="B12_BINDING"/>
    <property type="match status" value="1"/>
</dbReference>
<dbReference type="InterPro" id="IPR051198">
    <property type="entry name" value="BchE-like"/>
</dbReference>
<organism evidence="8 9">
    <name type="scientific">Spirochaeta africana (strain ATCC 700263 / DSM 8902 / Z-7692)</name>
    <dbReference type="NCBI Taxonomy" id="889378"/>
    <lineage>
        <taxon>Bacteria</taxon>
        <taxon>Pseudomonadati</taxon>
        <taxon>Spirochaetota</taxon>
        <taxon>Spirochaetia</taxon>
        <taxon>Spirochaetales</taxon>
        <taxon>Spirochaetaceae</taxon>
        <taxon>Spirochaeta</taxon>
    </lineage>
</organism>
<dbReference type="eggNOG" id="COG1032">
    <property type="taxonomic scope" value="Bacteria"/>
</dbReference>
<dbReference type="InterPro" id="IPR034466">
    <property type="entry name" value="Methyltransferase_Class_B"/>
</dbReference>
<dbReference type="AlphaFoldDB" id="H9UKZ4"/>
<dbReference type="SUPFAM" id="SSF102114">
    <property type="entry name" value="Radical SAM enzymes"/>
    <property type="match status" value="1"/>
</dbReference>
<evidence type="ECO:0000256" key="5">
    <source>
        <dbReference type="ARBA" id="ARBA00023014"/>
    </source>
</evidence>
<keyword evidence="4" id="KW-0408">Iron</keyword>
<dbReference type="GO" id="GO:0031419">
    <property type="term" value="F:cobalamin binding"/>
    <property type="evidence" value="ECO:0007669"/>
    <property type="project" value="InterPro"/>
</dbReference>
<evidence type="ECO:0000256" key="4">
    <source>
        <dbReference type="ARBA" id="ARBA00023004"/>
    </source>
</evidence>